<feature type="domain" description="PpiC" evidence="13">
    <location>
        <begin position="143"/>
        <end position="233"/>
    </location>
</feature>
<comment type="similarity">
    <text evidence="3 11">Belongs to the PrsA family.</text>
</comment>
<dbReference type="SUPFAM" id="SSF54534">
    <property type="entry name" value="FKBP-like"/>
    <property type="match status" value="1"/>
</dbReference>
<comment type="function">
    <text evidence="11">Plays a major role in protein secretion by helping the post-translocational extracellular folding of several secreted proteins.</text>
</comment>
<evidence type="ECO:0000256" key="11">
    <source>
        <dbReference type="HAMAP-Rule" id="MF_01145"/>
    </source>
</evidence>
<dbReference type="InterPro" id="IPR023059">
    <property type="entry name" value="Foldase_PrsA"/>
</dbReference>
<protein>
    <recommendedName>
        <fullName evidence="11">Foldase protein PrsA</fullName>
        <ecNumber evidence="11">5.2.1.8</ecNumber>
    </recommendedName>
</protein>
<comment type="caution">
    <text evidence="14">The sequence shown here is derived from an EMBL/GenBank/DDBJ whole genome shotgun (WGS) entry which is preliminary data.</text>
</comment>
<comment type="catalytic activity">
    <reaction evidence="1 11">
        <text>[protein]-peptidylproline (omega=180) = [protein]-peptidylproline (omega=0)</text>
        <dbReference type="Rhea" id="RHEA:16237"/>
        <dbReference type="Rhea" id="RHEA-COMP:10747"/>
        <dbReference type="Rhea" id="RHEA-COMP:10748"/>
        <dbReference type="ChEBI" id="CHEBI:83833"/>
        <dbReference type="ChEBI" id="CHEBI:83834"/>
        <dbReference type="EC" id="5.2.1.8"/>
    </reaction>
</comment>
<dbReference type="Proteomes" id="UP001595752">
    <property type="component" value="Unassembled WGS sequence"/>
</dbReference>
<evidence type="ECO:0000256" key="1">
    <source>
        <dbReference type="ARBA" id="ARBA00000971"/>
    </source>
</evidence>
<evidence type="ECO:0000256" key="8">
    <source>
        <dbReference type="ARBA" id="ARBA00023139"/>
    </source>
</evidence>
<keyword evidence="5 11" id="KW-0732">Signal</keyword>
<dbReference type="PANTHER" id="PTHR47245">
    <property type="entry name" value="PEPTIDYLPROLYL ISOMERASE"/>
    <property type="match status" value="1"/>
</dbReference>
<proteinExistence type="inferred from homology"/>
<feature type="signal peptide" evidence="12">
    <location>
        <begin position="1"/>
        <end position="19"/>
    </location>
</feature>
<evidence type="ECO:0000256" key="5">
    <source>
        <dbReference type="ARBA" id="ARBA00022729"/>
    </source>
</evidence>
<gene>
    <name evidence="11" type="primary">prsA</name>
    <name evidence="14" type="ORF">ACFOU2_08130</name>
</gene>
<sequence>MKKWLVSLGMAAGVLSLSACNSGSGANSDRIVQSKAGEITKEEFYNELKTQAGDKVLKQMVDTMLLEKEYKVTDKEIDAKIKDYEKQFGGKDGLKQALEQKGIKDEKVFKKLVKQELLAEKAATDGVKVSEEDVKKEFEDKYKVEIKASHILVKDEKTAKEVKSRLDKGEDFTKLAKEYSIDPGSKVKGGDLGYFIKGNMVPEFDNVVFSLEVNKVSDPVKTQYGYHIIKVTDKKTNKFEDKKDGIEKELKFKKAKPINEVISKLQKEADINIKDKELEDALKNSQNTGME</sequence>
<keyword evidence="15" id="KW-1185">Reference proteome</keyword>
<dbReference type="EMBL" id="JBHRZT010000032">
    <property type="protein sequence ID" value="MFC3883481.1"/>
    <property type="molecule type" value="Genomic_DNA"/>
</dbReference>
<dbReference type="InterPro" id="IPR027304">
    <property type="entry name" value="Trigger_fact/SurA_dom_sf"/>
</dbReference>
<accession>A0ABV8AZT1</accession>
<keyword evidence="6 11" id="KW-0697">Rotamase</keyword>
<evidence type="ECO:0000256" key="6">
    <source>
        <dbReference type="ARBA" id="ARBA00023110"/>
    </source>
</evidence>
<keyword evidence="9 11" id="KW-0413">Isomerase</keyword>
<dbReference type="GO" id="GO:0003755">
    <property type="term" value="F:peptidyl-prolyl cis-trans isomerase activity"/>
    <property type="evidence" value="ECO:0007669"/>
    <property type="project" value="UniProtKB-EC"/>
</dbReference>
<dbReference type="Gene3D" id="3.10.50.40">
    <property type="match status" value="1"/>
</dbReference>
<reference evidence="15" key="1">
    <citation type="journal article" date="2019" name="Int. J. Syst. Evol. Microbiol.">
        <title>The Global Catalogue of Microorganisms (GCM) 10K type strain sequencing project: providing services to taxonomists for standard genome sequencing and annotation.</title>
        <authorList>
            <consortium name="The Broad Institute Genomics Platform"/>
            <consortium name="The Broad Institute Genome Sequencing Center for Infectious Disease"/>
            <person name="Wu L."/>
            <person name="Ma J."/>
        </authorList>
    </citation>
    <scope>NUCLEOTIDE SEQUENCE [LARGE SCALE GENOMIC DNA]</scope>
    <source>
        <strain evidence="15">CCUG 61889</strain>
    </source>
</reference>
<comment type="subcellular location">
    <subcellularLocation>
        <location evidence="2 11">Cell membrane</location>
        <topology evidence="2 11">Lipid-anchor</topology>
    </subcellularLocation>
</comment>
<dbReference type="PROSITE" id="PS50198">
    <property type="entry name" value="PPIC_PPIASE_2"/>
    <property type="match status" value="1"/>
</dbReference>
<dbReference type="PANTHER" id="PTHR47245:SF1">
    <property type="entry name" value="FOLDASE PROTEIN PRSA"/>
    <property type="match status" value="1"/>
</dbReference>
<keyword evidence="8 11" id="KW-0564">Palmitate</keyword>
<evidence type="ECO:0000256" key="3">
    <source>
        <dbReference type="ARBA" id="ARBA00006071"/>
    </source>
</evidence>
<keyword evidence="7 11" id="KW-0472">Membrane</keyword>
<dbReference type="InterPro" id="IPR050245">
    <property type="entry name" value="PrsA_foldase"/>
</dbReference>
<feature type="chain" id="PRO_5046084652" description="Foldase protein PrsA" evidence="12">
    <location>
        <begin position="20"/>
        <end position="291"/>
    </location>
</feature>
<keyword evidence="4 11" id="KW-1003">Cell membrane</keyword>
<dbReference type="PROSITE" id="PS51257">
    <property type="entry name" value="PROKAR_LIPOPROTEIN"/>
    <property type="match status" value="1"/>
</dbReference>
<dbReference type="SUPFAM" id="SSF109998">
    <property type="entry name" value="Triger factor/SurA peptide-binding domain-like"/>
    <property type="match status" value="1"/>
</dbReference>
<dbReference type="RefSeq" id="WP_377914005.1">
    <property type="nucleotide sequence ID" value="NZ_JBHRZT010000032.1"/>
</dbReference>
<evidence type="ECO:0000256" key="2">
    <source>
        <dbReference type="ARBA" id="ARBA00004193"/>
    </source>
</evidence>
<evidence type="ECO:0000256" key="12">
    <source>
        <dbReference type="SAM" id="SignalP"/>
    </source>
</evidence>
<dbReference type="EC" id="5.2.1.8" evidence="11"/>
<name>A0ABV8AZT1_9BACI</name>
<dbReference type="Pfam" id="PF13616">
    <property type="entry name" value="Rotamase_3"/>
    <property type="match status" value="1"/>
</dbReference>
<evidence type="ECO:0000313" key="15">
    <source>
        <dbReference type="Proteomes" id="UP001595752"/>
    </source>
</evidence>
<evidence type="ECO:0000256" key="7">
    <source>
        <dbReference type="ARBA" id="ARBA00023136"/>
    </source>
</evidence>
<dbReference type="HAMAP" id="MF_01145">
    <property type="entry name" value="Foldase_PrsA"/>
    <property type="match status" value="1"/>
</dbReference>
<organism evidence="14 15">
    <name type="scientific">Bacillus songklensis</name>
    <dbReference type="NCBI Taxonomy" id="1069116"/>
    <lineage>
        <taxon>Bacteria</taxon>
        <taxon>Bacillati</taxon>
        <taxon>Bacillota</taxon>
        <taxon>Bacilli</taxon>
        <taxon>Bacillales</taxon>
        <taxon>Bacillaceae</taxon>
        <taxon>Bacillus</taxon>
    </lineage>
</organism>
<evidence type="ECO:0000313" key="14">
    <source>
        <dbReference type="EMBL" id="MFC3883481.1"/>
    </source>
</evidence>
<dbReference type="InterPro" id="IPR046357">
    <property type="entry name" value="PPIase_dom_sf"/>
</dbReference>
<evidence type="ECO:0000256" key="9">
    <source>
        <dbReference type="ARBA" id="ARBA00023235"/>
    </source>
</evidence>
<evidence type="ECO:0000256" key="4">
    <source>
        <dbReference type="ARBA" id="ARBA00022475"/>
    </source>
</evidence>
<keyword evidence="10 11" id="KW-0449">Lipoprotein</keyword>
<dbReference type="InterPro" id="IPR000297">
    <property type="entry name" value="PPIase_PpiC"/>
</dbReference>
<evidence type="ECO:0000259" key="13">
    <source>
        <dbReference type="PROSITE" id="PS50198"/>
    </source>
</evidence>
<evidence type="ECO:0000256" key="10">
    <source>
        <dbReference type="ARBA" id="ARBA00023288"/>
    </source>
</evidence>